<dbReference type="AlphaFoldDB" id="J9QZR7"/>
<reference evidence="2 3" key="1">
    <citation type="submission" date="2012-09" db="EMBL/GenBank/DDBJ databases">
        <title>Riemerella anatipestifer vaccine strains.</title>
        <authorList>
            <person name="Chun C.A."/>
            <person name="Shu W.M."/>
            <person name="Kang Z.D."/>
            <person name="Jia W.X."/>
        </authorList>
    </citation>
    <scope>NUCLEOTIDE SEQUENCE [LARGE SCALE GENOMIC DNA]</scope>
    <source>
        <strain evidence="2 3">RA-CH-1</strain>
    </source>
</reference>
<evidence type="ECO:0000313" key="2">
    <source>
        <dbReference type="EMBL" id="AFR36150.1"/>
    </source>
</evidence>
<proteinExistence type="predicted"/>
<accession>J9QZR7</accession>
<feature type="transmembrane region" description="Helical" evidence="1">
    <location>
        <begin position="141"/>
        <end position="167"/>
    </location>
</feature>
<feature type="transmembrane region" description="Helical" evidence="1">
    <location>
        <begin position="115"/>
        <end position="134"/>
    </location>
</feature>
<dbReference type="Proteomes" id="UP000006276">
    <property type="component" value="Chromosome"/>
</dbReference>
<dbReference type="HOGENOM" id="CLU_046825_3_0_10"/>
<keyword evidence="1" id="KW-1133">Transmembrane helix</keyword>
<keyword evidence="3" id="KW-1185">Reference proteome</keyword>
<dbReference type="RefSeq" id="WP_014938459.1">
    <property type="nucleotide sequence ID" value="NC_018609.1"/>
</dbReference>
<evidence type="ECO:0008006" key="4">
    <source>
        <dbReference type="Google" id="ProtNLM"/>
    </source>
</evidence>
<evidence type="ECO:0000256" key="1">
    <source>
        <dbReference type="SAM" id="Phobius"/>
    </source>
</evidence>
<protein>
    <recommendedName>
        <fullName evidence="4">DUF3667 domain-containing protein</fullName>
    </recommendedName>
</protein>
<organism evidence="2 3">
    <name type="scientific">Riemerella anatipestifer RA-CH-1</name>
    <dbReference type="NCBI Taxonomy" id="1228997"/>
    <lineage>
        <taxon>Bacteria</taxon>
        <taxon>Pseudomonadati</taxon>
        <taxon>Bacteroidota</taxon>
        <taxon>Flavobacteriia</taxon>
        <taxon>Flavobacteriales</taxon>
        <taxon>Weeksellaceae</taxon>
        <taxon>Riemerella</taxon>
    </lineage>
</organism>
<feature type="transmembrane region" description="Helical" evidence="1">
    <location>
        <begin position="63"/>
        <end position="81"/>
    </location>
</feature>
<dbReference type="InterPro" id="IPR022134">
    <property type="entry name" value="DUF3667"/>
</dbReference>
<sequence>MKEENNSGKEIRRIDGKYISHEIQHIFHIEKGFLYTAWQLLIKPGKTARTYLYVNREKYVKPITYLVFSGVLLTLFFHFLHTEFTFMNFENFGSYRMLEEKLNAKSITKWVDGHIGYSALIIGIFISLWIKVFFYKREYNLYEIFVLISYSFGTFFIIILFFSGIAIAAEMNLIANVGAFISQIYIIWTIGQFFGDKKILNYIKAFFCYFLGIITFKYSILLVAYLLK</sequence>
<evidence type="ECO:0000313" key="3">
    <source>
        <dbReference type="Proteomes" id="UP000006276"/>
    </source>
</evidence>
<keyword evidence="1" id="KW-0472">Membrane</keyword>
<feature type="transmembrane region" description="Helical" evidence="1">
    <location>
        <begin position="206"/>
        <end position="227"/>
    </location>
</feature>
<dbReference type="PATRIC" id="fig|1228997.3.peg.1555"/>
<dbReference type="EMBL" id="CP003787">
    <property type="protein sequence ID" value="AFR36150.1"/>
    <property type="molecule type" value="Genomic_DNA"/>
</dbReference>
<dbReference type="KEGG" id="rag:B739_1558"/>
<name>J9QZR7_RIEAN</name>
<gene>
    <name evidence="2" type="ORF">B739_1558</name>
</gene>
<feature type="transmembrane region" description="Helical" evidence="1">
    <location>
        <begin position="173"/>
        <end position="194"/>
    </location>
</feature>
<dbReference type="Pfam" id="PF12412">
    <property type="entry name" value="DUF3667"/>
    <property type="match status" value="1"/>
</dbReference>
<keyword evidence="1" id="KW-0812">Transmembrane</keyword>